<dbReference type="EMBL" id="CAFBLG010000035">
    <property type="protein sequence ID" value="CAB4862616.1"/>
    <property type="molecule type" value="Genomic_DNA"/>
</dbReference>
<dbReference type="AlphaFoldDB" id="A0A6J7CXB3"/>
<reference evidence="1" key="1">
    <citation type="submission" date="2020-05" db="EMBL/GenBank/DDBJ databases">
        <authorList>
            <person name="Chiriac C."/>
            <person name="Salcher M."/>
            <person name="Ghai R."/>
            <person name="Kavagutti S V."/>
        </authorList>
    </citation>
    <scope>NUCLEOTIDE SEQUENCE</scope>
</reference>
<accession>A0A6J7CXB3</accession>
<organism evidence="1">
    <name type="scientific">freshwater metagenome</name>
    <dbReference type="NCBI Taxonomy" id="449393"/>
    <lineage>
        <taxon>unclassified sequences</taxon>
        <taxon>metagenomes</taxon>
        <taxon>ecological metagenomes</taxon>
    </lineage>
</organism>
<gene>
    <name evidence="1" type="ORF">UFOPK3295_00511</name>
</gene>
<proteinExistence type="predicted"/>
<protein>
    <submittedName>
        <fullName evidence="1">Unannotated protein</fullName>
    </submittedName>
</protein>
<name>A0A6J7CXB3_9ZZZZ</name>
<sequence>MHIRISKSCSSACLDKVAIMSSASNPGISKCLIPNPSTNSFMKESWDLNSSGVAERFALYSGNFSDLKVLRDTSKATAI</sequence>
<evidence type="ECO:0000313" key="1">
    <source>
        <dbReference type="EMBL" id="CAB4862616.1"/>
    </source>
</evidence>